<dbReference type="SUPFAM" id="SSF81606">
    <property type="entry name" value="PP2C-like"/>
    <property type="match status" value="1"/>
</dbReference>
<dbReference type="Pfam" id="PF00481">
    <property type="entry name" value="PP2C"/>
    <property type="match status" value="1"/>
</dbReference>
<dbReference type="STRING" id="478820.A0A196S5K5"/>
<evidence type="ECO:0000259" key="1">
    <source>
        <dbReference type="PROSITE" id="PS51746"/>
    </source>
</evidence>
<evidence type="ECO:0000313" key="2">
    <source>
        <dbReference type="EMBL" id="OAO12370.1"/>
    </source>
</evidence>
<keyword evidence="3" id="KW-1185">Reference proteome</keyword>
<dbReference type="OrthoDB" id="420076at2759"/>
<protein>
    <submittedName>
        <fullName evidence="2">Protein phosphatase 2C</fullName>
    </submittedName>
</protein>
<feature type="domain" description="PPM-type phosphatase" evidence="1">
    <location>
        <begin position="92"/>
        <end position="403"/>
    </location>
</feature>
<sequence>MAFKFIRGVETTAAVIRAPTARYAVPRLATVALGKNPAGTAELSKSLLAVKNGFSRFSSNPALSYGCLAGSSWFAVYGLTGGFKNVASPHLKVGFDHYPSNNPCEDRIFVETPLPNMLVTGIADGHGGTFVSDIVKMEIGGLVKKLFVDIQSEPESGVQNFMVSKAIALYQELDDLVYNMVMSIWESNPAVISAGACLVTALIFGNHCVVANAGDCRAVLGKKSEEGVSAVALTKDHNIREPEELKKLKAAHPKERDLVKYFDGKPVYVKGMLQPTRCIGDFILKKKEFIEAIPLLQRYAAFNPPYITCTPEVTAFDIREEDEFVVMASDGIWDELENQTVVDIVAESLKRGNSVEEAANTVVEACLAHAAKRNELTLKQMKELHTGQRRRFHDDMSVVVVKLHADE</sequence>
<dbReference type="SMART" id="SM00332">
    <property type="entry name" value="PP2Cc"/>
    <property type="match status" value="1"/>
</dbReference>
<dbReference type="PANTHER" id="PTHR47992">
    <property type="entry name" value="PROTEIN PHOSPHATASE"/>
    <property type="match status" value="1"/>
</dbReference>
<accession>A0A196S5K5</accession>
<dbReference type="InterPro" id="IPR015655">
    <property type="entry name" value="PP2C"/>
</dbReference>
<dbReference type="EMBL" id="LXWW01000549">
    <property type="protein sequence ID" value="OAO12370.1"/>
    <property type="molecule type" value="Genomic_DNA"/>
</dbReference>
<organism evidence="2 3">
    <name type="scientific">Blastocystis sp. subtype 1 (strain ATCC 50177 / NandII)</name>
    <dbReference type="NCBI Taxonomy" id="478820"/>
    <lineage>
        <taxon>Eukaryota</taxon>
        <taxon>Sar</taxon>
        <taxon>Stramenopiles</taxon>
        <taxon>Bigyra</taxon>
        <taxon>Opalozoa</taxon>
        <taxon>Opalinata</taxon>
        <taxon>Blastocystidae</taxon>
        <taxon>Blastocystis</taxon>
    </lineage>
</organism>
<dbReference type="CDD" id="cd00143">
    <property type="entry name" value="PP2Cc"/>
    <property type="match status" value="1"/>
</dbReference>
<reference evidence="2 3" key="1">
    <citation type="submission" date="2016-05" db="EMBL/GenBank/DDBJ databases">
        <title>Nuclear genome of Blastocystis sp. subtype 1 NandII.</title>
        <authorList>
            <person name="Gentekaki E."/>
            <person name="Curtis B."/>
            <person name="Stairs C."/>
            <person name="Eme L."/>
            <person name="Herman E."/>
            <person name="Klimes V."/>
            <person name="Arias M.C."/>
            <person name="Elias M."/>
            <person name="Hilliou F."/>
            <person name="Klute M."/>
            <person name="Malik S.-B."/>
            <person name="Pightling A."/>
            <person name="Rachubinski R."/>
            <person name="Salas D."/>
            <person name="Schlacht A."/>
            <person name="Suga H."/>
            <person name="Archibald J."/>
            <person name="Ball S.G."/>
            <person name="Clark G."/>
            <person name="Dacks J."/>
            <person name="Van Der Giezen M."/>
            <person name="Tsaousis A."/>
            <person name="Roger A."/>
        </authorList>
    </citation>
    <scope>NUCLEOTIDE SEQUENCE [LARGE SCALE GENOMIC DNA]</scope>
    <source>
        <strain evidence="3">ATCC 50177 / NandII</strain>
    </source>
</reference>
<dbReference type="InterPro" id="IPR001932">
    <property type="entry name" value="PPM-type_phosphatase-like_dom"/>
</dbReference>
<name>A0A196S5K5_BLAHN</name>
<proteinExistence type="predicted"/>
<dbReference type="InterPro" id="IPR036457">
    <property type="entry name" value="PPM-type-like_dom_sf"/>
</dbReference>
<dbReference type="AlphaFoldDB" id="A0A196S5K5"/>
<dbReference type="GO" id="GO:0004722">
    <property type="term" value="F:protein serine/threonine phosphatase activity"/>
    <property type="evidence" value="ECO:0007669"/>
    <property type="project" value="InterPro"/>
</dbReference>
<dbReference type="Proteomes" id="UP000078348">
    <property type="component" value="Unassembled WGS sequence"/>
</dbReference>
<gene>
    <name evidence="2" type="ORF">AV274_5993</name>
</gene>
<evidence type="ECO:0000313" key="3">
    <source>
        <dbReference type="Proteomes" id="UP000078348"/>
    </source>
</evidence>
<dbReference type="PROSITE" id="PS51746">
    <property type="entry name" value="PPM_2"/>
    <property type="match status" value="1"/>
</dbReference>
<dbReference type="Gene3D" id="3.60.40.10">
    <property type="entry name" value="PPM-type phosphatase domain"/>
    <property type="match status" value="1"/>
</dbReference>
<comment type="caution">
    <text evidence="2">The sequence shown here is derived from an EMBL/GenBank/DDBJ whole genome shotgun (WGS) entry which is preliminary data.</text>
</comment>